<name>A0AB39CBV4_9CAUD</name>
<organism evidence="1">
    <name type="scientific">Klebsiella phage vB-Kvc-Y10</name>
    <dbReference type="NCBI Taxonomy" id="3236922"/>
    <lineage>
        <taxon>Viruses</taxon>
        <taxon>Duplodnaviria</taxon>
        <taxon>Heunggongvirae</taxon>
        <taxon>Uroviricota</taxon>
        <taxon>Caudoviricetes</taxon>
    </lineage>
</organism>
<dbReference type="EMBL" id="PQ014581">
    <property type="protein sequence ID" value="XDJ10497.1"/>
    <property type="molecule type" value="Genomic_DNA"/>
</dbReference>
<accession>A0AB39CBV4</accession>
<protein>
    <submittedName>
        <fullName evidence="1">Uncharacterized protein</fullName>
    </submittedName>
</protein>
<sequence>MTVKIKERAKTKALVYFRDIKPGQFFVYSSEHSVRNLQLRTHAGAVIVATGEYDDENLYSKDAVFEIIHDVDILWG</sequence>
<reference evidence="1" key="1">
    <citation type="submission" date="2024-07" db="EMBL/GenBank/DDBJ databases">
        <authorList>
            <person name="Yan Z."/>
        </authorList>
    </citation>
    <scope>NUCLEOTIDE SEQUENCE</scope>
</reference>
<proteinExistence type="predicted"/>
<evidence type="ECO:0000313" key="1">
    <source>
        <dbReference type="EMBL" id="XDJ10497.1"/>
    </source>
</evidence>